<keyword evidence="10" id="KW-1185">Reference proteome</keyword>
<name>A0ABN8N4D1_9CNID</name>
<evidence type="ECO:0000313" key="9">
    <source>
        <dbReference type="EMBL" id="CAH3042769.1"/>
    </source>
</evidence>
<dbReference type="InterPro" id="IPR008271">
    <property type="entry name" value="Ser/Thr_kinase_AS"/>
</dbReference>
<evidence type="ECO:0000256" key="3">
    <source>
        <dbReference type="ARBA" id="ARBA00022777"/>
    </source>
</evidence>
<evidence type="ECO:0000259" key="8">
    <source>
        <dbReference type="PROSITE" id="PS50011"/>
    </source>
</evidence>
<dbReference type="InterPro" id="IPR051681">
    <property type="entry name" value="Ser/Thr_Kinases-Pseudokinases"/>
</dbReference>
<feature type="compositionally biased region" description="Polar residues" evidence="7">
    <location>
        <begin position="60"/>
        <end position="71"/>
    </location>
</feature>
<sequence>MNDSKKDRKRRRRESAKNEDSETRKKRNSHYKNLRKLQKKRRKERKKAGVAGNEGRQEQKPQNASKQNSAEGQDARKRDFSRGKRLVSAALNRNAEESRTNKRLKPTTQTAGVAQNIAQSRSSTLKEISPSNLRRVMGSKPIGSGTFGTCFLAKYRDIEVVVKEYKGASSSSTDRGFERRRKEATHEARVIQQLGDHPGIPLLFGVVLQQQPVSIVLKFHGSGDNSLTLIKAAKEKKIAKKDWQKIFCEVADALKHIHQCGYIHNDLKSNNVVLETSESIPRPRPVIIDFGKSVLAVKAKKPTAKPVCVRGNYKNSYIAPELIDGTCKPSVKTDIFAFCFMIKSVYRLLKFNFPPIVGDTLIQPPQSRPSIEKLKECLTE</sequence>
<feature type="compositionally biased region" description="Basic residues" evidence="7">
    <location>
        <begin position="24"/>
        <end position="48"/>
    </location>
</feature>
<dbReference type="InterPro" id="IPR000719">
    <property type="entry name" value="Prot_kinase_dom"/>
</dbReference>
<keyword evidence="4 5" id="KW-0067">ATP-binding</keyword>
<protein>
    <recommendedName>
        <fullName evidence="8">Protein kinase domain-containing protein</fullName>
    </recommendedName>
</protein>
<evidence type="ECO:0000256" key="4">
    <source>
        <dbReference type="ARBA" id="ARBA00022840"/>
    </source>
</evidence>
<evidence type="ECO:0000256" key="2">
    <source>
        <dbReference type="ARBA" id="ARBA00022741"/>
    </source>
</evidence>
<dbReference type="Gene3D" id="1.10.510.10">
    <property type="entry name" value="Transferase(Phosphotransferase) domain 1"/>
    <property type="match status" value="1"/>
</dbReference>
<keyword evidence="1" id="KW-0808">Transferase</keyword>
<organism evidence="9 10">
    <name type="scientific">Porites lobata</name>
    <dbReference type="NCBI Taxonomy" id="104759"/>
    <lineage>
        <taxon>Eukaryota</taxon>
        <taxon>Metazoa</taxon>
        <taxon>Cnidaria</taxon>
        <taxon>Anthozoa</taxon>
        <taxon>Hexacorallia</taxon>
        <taxon>Scleractinia</taxon>
        <taxon>Fungiina</taxon>
        <taxon>Poritidae</taxon>
        <taxon>Porites</taxon>
    </lineage>
</organism>
<feature type="region of interest" description="Disordered" evidence="7">
    <location>
        <begin position="1"/>
        <end position="130"/>
    </location>
</feature>
<evidence type="ECO:0000256" key="1">
    <source>
        <dbReference type="ARBA" id="ARBA00022679"/>
    </source>
</evidence>
<dbReference type="PROSITE" id="PS00108">
    <property type="entry name" value="PROTEIN_KINASE_ST"/>
    <property type="match status" value="1"/>
</dbReference>
<feature type="domain" description="Protein kinase" evidence="8">
    <location>
        <begin position="136"/>
        <end position="380"/>
    </location>
</feature>
<dbReference type="PROSITE" id="PS00107">
    <property type="entry name" value="PROTEIN_KINASE_ATP"/>
    <property type="match status" value="1"/>
</dbReference>
<reference evidence="9 10" key="1">
    <citation type="submission" date="2022-05" db="EMBL/GenBank/DDBJ databases">
        <authorList>
            <consortium name="Genoscope - CEA"/>
            <person name="William W."/>
        </authorList>
    </citation>
    <scope>NUCLEOTIDE SEQUENCE [LARGE SCALE GENOMIC DNA]</scope>
</reference>
<keyword evidence="2 5" id="KW-0547">Nucleotide-binding</keyword>
<dbReference type="Pfam" id="PF00069">
    <property type="entry name" value="Pkinase"/>
    <property type="match status" value="1"/>
</dbReference>
<dbReference type="InterPro" id="IPR017441">
    <property type="entry name" value="Protein_kinase_ATP_BS"/>
</dbReference>
<keyword evidence="6" id="KW-0723">Serine/threonine-protein kinase</keyword>
<dbReference type="InterPro" id="IPR011009">
    <property type="entry name" value="Kinase-like_dom_sf"/>
</dbReference>
<gene>
    <name evidence="9" type="ORF">PLOB_00001112</name>
</gene>
<feature type="binding site" evidence="5">
    <location>
        <position position="163"/>
    </location>
    <ligand>
        <name>ATP</name>
        <dbReference type="ChEBI" id="CHEBI:30616"/>
    </ligand>
</feature>
<keyword evidence="3" id="KW-0418">Kinase</keyword>
<feature type="compositionally biased region" description="Basic and acidic residues" evidence="7">
    <location>
        <begin position="73"/>
        <end position="82"/>
    </location>
</feature>
<evidence type="ECO:0000256" key="7">
    <source>
        <dbReference type="SAM" id="MobiDB-lite"/>
    </source>
</evidence>
<evidence type="ECO:0000256" key="6">
    <source>
        <dbReference type="RuleBase" id="RU000304"/>
    </source>
</evidence>
<evidence type="ECO:0000256" key="5">
    <source>
        <dbReference type="PROSITE-ProRule" id="PRU10141"/>
    </source>
</evidence>
<dbReference type="Gene3D" id="3.30.200.20">
    <property type="entry name" value="Phosphorylase Kinase, domain 1"/>
    <property type="match status" value="1"/>
</dbReference>
<comment type="similarity">
    <text evidence="6">Belongs to the protein kinase superfamily.</text>
</comment>
<accession>A0ABN8N4D1</accession>
<dbReference type="PANTHER" id="PTHR44329">
    <property type="entry name" value="SERINE/THREONINE-PROTEIN KINASE TNNI3K-RELATED"/>
    <property type="match status" value="1"/>
</dbReference>
<proteinExistence type="inferred from homology"/>
<evidence type="ECO:0000313" key="10">
    <source>
        <dbReference type="Proteomes" id="UP001159405"/>
    </source>
</evidence>
<dbReference type="PROSITE" id="PS50011">
    <property type="entry name" value="PROTEIN_KINASE_DOM"/>
    <property type="match status" value="1"/>
</dbReference>
<dbReference type="PANTHER" id="PTHR44329:SF288">
    <property type="entry name" value="MITOGEN-ACTIVATED PROTEIN KINASE KINASE KINASE 20"/>
    <property type="match status" value="1"/>
</dbReference>
<dbReference type="SUPFAM" id="SSF56112">
    <property type="entry name" value="Protein kinase-like (PK-like)"/>
    <property type="match status" value="1"/>
</dbReference>
<dbReference type="CDD" id="cd00180">
    <property type="entry name" value="PKc"/>
    <property type="match status" value="1"/>
</dbReference>
<dbReference type="SMART" id="SM00220">
    <property type="entry name" value="S_TKc"/>
    <property type="match status" value="1"/>
</dbReference>
<dbReference type="Proteomes" id="UP001159405">
    <property type="component" value="Unassembled WGS sequence"/>
</dbReference>
<feature type="compositionally biased region" description="Polar residues" evidence="7">
    <location>
        <begin position="106"/>
        <end position="130"/>
    </location>
</feature>
<dbReference type="EMBL" id="CALNXK010000010">
    <property type="protein sequence ID" value="CAH3042769.1"/>
    <property type="molecule type" value="Genomic_DNA"/>
</dbReference>
<comment type="caution">
    <text evidence="9">The sequence shown here is derived from an EMBL/GenBank/DDBJ whole genome shotgun (WGS) entry which is preliminary data.</text>
</comment>